<dbReference type="Gene3D" id="2.60.40.10">
    <property type="entry name" value="Immunoglobulins"/>
    <property type="match status" value="7"/>
</dbReference>
<feature type="transmembrane region" description="Helical" evidence="13">
    <location>
        <begin position="747"/>
        <end position="767"/>
    </location>
</feature>
<keyword evidence="8" id="KW-0393">Immunoglobulin domain</keyword>
<protein>
    <submittedName>
        <fullName evidence="17">Inactive tyrosine-protein kinase 7</fullName>
    </submittedName>
</protein>
<keyword evidence="2 13" id="KW-0812">Transmembrane</keyword>
<dbReference type="InterPro" id="IPR013098">
    <property type="entry name" value="Ig_I-set"/>
</dbReference>
<evidence type="ECO:0000256" key="3">
    <source>
        <dbReference type="ARBA" id="ARBA00022989"/>
    </source>
</evidence>
<dbReference type="InterPro" id="IPR013783">
    <property type="entry name" value="Ig-like_fold"/>
</dbReference>
<dbReference type="PANTHER" id="PTHR10075">
    <property type="entry name" value="BASIGIN RELATED"/>
    <property type="match status" value="1"/>
</dbReference>
<feature type="domain" description="Protein kinase" evidence="15">
    <location>
        <begin position="883"/>
        <end position="1087"/>
    </location>
</feature>
<keyword evidence="17" id="KW-0808">Transferase</keyword>
<dbReference type="InterPro" id="IPR036179">
    <property type="entry name" value="Ig-like_dom_sf"/>
</dbReference>
<evidence type="ECO:0000256" key="1">
    <source>
        <dbReference type="ARBA" id="ARBA00004167"/>
    </source>
</evidence>
<dbReference type="Pfam" id="PF07714">
    <property type="entry name" value="PK_Tyr_Ser-Thr"/>
    <property type="match status" value="1"/>
</dbReference>
<dbReference type="GO" id="GO:0005886">
    <property type="term" value="C:plasma membrane"/>
    <property type="evidence" value="ECO:0007669"/>
    <property type="project" value="TreeGrafter"/>
</dbReference>
<feature type="non-terminal residue" evidence="17">
    <location>
        <position position="1"/>
    </location>
</feature>
<gene>
    <name evidence="17" type="ORF">GBAR_LOCUS8138</name>
</gene>
<keyword evidence="14" id="KW-0732">Signal</keyword>
<feature type="binding site" evidence="11">
    <location>
        <position position="1037"/>
    </location>
    <ligand>
        <name>Mg(2+)</name>
        <dbReference type="ChEBI" id="CHEBI:18420"/>
    </ligand>
</feature>
<feature type="domain" description="Ig-like" evidence="16">
    <location>
        <begin position="330"/>
        <end position="419"/>
    </location>
</feature>
<feature type="domain" description="Ig-like" evidence="16">
    <location>
        <begin position="123"/>
        <end position="217"/>
    </location>
</feature>
<feature type="region of interest" description="Disordered" evidence="12">
    <location>
        <begin position="840"/>
        <end position="873"/>
    </location>
</feature>
<feature type="domain" description="Ig-like" evidence="16">
    <location>
        <begin position="532"/>
        <end position="628"/>
    </location>
</feature>
<sequence length="1087" mass="117887">MLTFLPLHPSLCILLLVSAVFRTAQPVRPNSTHVVVEGDPLTVPCDSSDSTVEAYDWSKDGSPITSGTIPGLTISGGSITISRANHTLHNGSYSCAINGSDDLDDEFSVFVYYIRSEVNAMFPLHRTYQECAPDVQTAYIGASLTLDCLAPDGYPPVDIHWFLFQTELTSATSEVEITEGGRRLIREPLSTLNSAGLYRCEASNGAGIRRSEDLVITVTEYGSETPEISILDSETALVVGLGQRADLMCRIFPPVDVNDVVWQLDTNVISSSDGRRRTVQRSHPELTCIATLHVDNTTAQDEGTYECHAEGSTGDQHAQRLLLLAVLEGPLVIEATPTKLLAAGRSLTLTCRLSDAADPTNNNVSPDVFQYRWTHNGSSGSVGEERELVISPVGVSDSGTYLCSVNSSSVPTAISASVDVTVEVPPRVTISLLGSDSVFDRVDGTTIFVQLGARVTFQCKITSTRPTNFTWFRKVDGVDEVFSTSSSVSLSSTLTLSHLTPSLLTSYSCHASNLVHDNVVSEERTLRETEVPYVRGAAAGIKGVDFRNGTTLELVCEARGESVERLVWRRGDEQLTNQTTAAGSSLTITTNGNNSTLMIVGVTTKETGLIECALTGTESKLVYNVTITVQAQIEYTSRPLVTVAIGDEVRFDCIASGIPPPTIKWLFDTQPVEEVEDLEDLGNGSLRISSVTRDHQGSYHCFLALENGQLSQEFTLTVEDGAEEDNLLCGGEFTRGDCVTLLSGGSVAVFLLLLTLLVLLFCFYILCRRWARGAYEYPRELEMKRAFSSRASSHKDGGAAPVFDDVNGFAEPQGFRNGLYPVHPPLATFDRAAAVSELQRSVTPPAPSPVLQTPGTGGTDSMFSSDDQSSLTATLPNYPRAKLTLGADLGEGEFGPVVLGVARNIVSHEETTQVVVKVLVRSGDGEDQFQPDLALVDFANQMRIDYEHIACILGLCTDTEPYYVIYEYLDQGDLKKYLLANRPVAGRPTPLSPTTLSRLVLQVADGMAFLFSQRIIHGDLATRNCLVSSDNHVKIADLGIGHDLYQTDYYDNGSQLLPIRWMPPELLVATDDGPAFSLHSDIWSFGV</sequence>
<dbReference type="GO" id="GO:0007156">
    <property type="term" value="P:homophilic cell adhesion via plasma membrane adhesion molecules"/>
    <property type="evidence" value="ECO:0007669"/>
    <property type="project" value="TreeGrafter"/>
</dbReference>
<feature type="binding site" evidence="11">
    <location>
        <position position="775"/>
    </location>
    <ligand>
        <name>Mg(2+)</name>
        <dbReference type="ChEBI" id="CHEBI:18420"/>
    </ligand>
</feature>
<dbReference type="SUPFAM" id="SSF56112">
    <property type="entry name" value="Protein kinase-like (PK-like)"/>
    <property type="match status" value="1"/>
</dbReference>
<feature type="domain" description="Ig-like" evidence="16">
    <location>
        <begin position="631"/>
        <end position="717"/>
    </location>
</feature>
<keyword evidence="3 13" id="KW-1133">Transmembrane helix</keyword>
<dbReference type="SMART" id="SM00409">
    <property type="entry name" value="IG"/>
    <property type="match status" value="7"/>
</dbReference>
<evidence type="ECO:0000256" key="13">
    <source>
        <dbReference type="SAM" id="Phobius"/>
    </source>
</evidence>
<evidence type="ECO:0000256" key="5">
    <source>
        <dbReference type="ARBA" id="ARBA00023157"/>
    </source>
</evidence>
<dbReference type="Gene3D" id="1.10.510.10">
    <property type="entry name" value="Transferase(Phosphotransferase) domain 1"/>
    <property type="match status" value="1"/>
</dbReference>
<dbReference type="InterPro" id="IPR007110">
    <property type="entry name" value="Ig-like_dom"/>
</dbReference>
<comment type="subcellular location">
    <subcellularLocation>
        <location evidence="1">Membrane</location>
        <topology evidence="1">Single-pass membrane protein</topology>
    </subcellularLocation>
</comment>
<dbReference type="InterPro" id="IPR003599">
    <property type="entry name" value="Ig_sub"/>
</dbReference>
<evidence type="ECO:0000256" key="6">
    <source>
        <dbReference type="ARBA" id="ARBA00023170"/>
    </source>
</evidence>
<keyword evidence="11" id="KW-0479">Metal-binding</keyword>
<dbReference type="PROSITE" id="PS00109">
    <property type="entry name" value="PROTEIN_KINASE_TYR"/>
    <property type="match status" value="1"/>
</dbReference>
<dbReference type="Gene3D" id="3.30.200.20">
    <property type="entry name" value="Phosphorylase Kinase, domain 1"/>
    <property type="match status" value="1"/>
</dbReference>
<dbReference type="Pfam" id="PF13895">
    <property type="entry name" value="Ig_2"/>
    <property type="match status" value="1"/>
</dbReference>
<evidence type="ECO:0000256" key="10">
    <source>
        <dbReference type="PIRSR" id="PIRSR000615-2"/>
    </source>
</evidence>
<dbReference type="PROSITE" id="PS50011">
    <property type="entry name" value="PROTEIN_KINASE_DOM"/>
    <property type="match status" value="1"/>
</dbReference>
<feature type="chain" id="PRO_5041294520" evidence="14">
    <location>
        <begin position="27"/>
        <end position="1087"/>
    </location>
</feature>
<dbReference type="PANTHER" id="PTHR10075:SF100">
    <property type="entry name" value="FASCICLIN-2"/>
    <property type="match status" value="1"/>
</dbReference>
<dbReference type="EMBL" id="CASHTH010001211">
    <property type="protein sequence ID" value="CAI8012730.1"/>
    <property type="molecule type" value="Genomic_DNA"/>
</dbReference>
<dbReference type="Pfam" id="PF13927">
    <property type="entry name" value="Ig_3"/>
    <property type="match status" value="3"/>
</dbReference>
<dbReference type="Proteomes" id="UP001174909">
    <property type="component" value="Unassembled WGS sequence"/>
</dbReference>
<evidence type="ECO:0000256" key="9">
    <source>
        <dbReference type="PIRSR" id="PIRSR000615-1"/>
    </source>
</evidence>
<dbReference type="InterPro" id="IPR001245">
    <property type="entry name" value="Ser-Thr/Tyr_kinase_cat_dom"/>
</dbReference>
<feature type="domain" description="Ig-like" evidence="16">
    <location>
        <begin position="426"/>
        <end position="527"/>
    </location>
</feature>
<dbReference type="CDD" id="cd00096">
    <property type="entry name" value="Ig"/>
    <property type="match status" value="2"/>
</dbReference>
<feature type="domain" description="Ig-like" evidence="16">
    <location>
        <begin position="226"/>
        <end position="323"/>
    </location>
</feature>
<feature type="active site" description="Proton acceptor" evidence="9">
    <location>
        <position position="1019"/>
    </location>
</feature>
<dbReference type="InterPro" id="IPR011009">
    <property type="entry name" value="Kinase-like_dom_sf"/>
</dbReference>
<proteinExistence type="predicted"/>
<keyword evidence="18" id="KW-1185">Reference proteome</keyword>
<dbReference type="GO" id="GO:0005524">
    <property type="term" value="F:ATP binding"/>
    <property type="evidence" value="ECO:0007669"/>
    <property type="project" value="UniProtKB-KW"/>
</dbReference>
<feature type="signal peptide" evidence="14">
    <location>
        <begin position="1"/>
        <end position="26"/>
    </location>
</feature>
<evidence type="ECO:0000256" key="11">
    <source>
        <dbReference type="PIRSR" id="PIRSR000615-3"/>
    </source>
</evidence>
<dbReference type="SUPFAM" id="SSF48726">
    <property type="entry name" value="Immunoglobulin"/>
    <property type="match status" value="7"/>
</dbReference>
<keyword evidence="10" id="KW-0067">ATP-binding</keyword>
<keyword evidence="5" id="KW-1015">Disulfide bond</keyword>
<name>A0AA35WFP8_GEOBA</name>
<dbReference type="GO" id="GO:0004672">
    <property type="term" value="F:protein kinase activity"/>
    <property type="evidence" value="ECO:0007669"/>
    <property type="project" value="InterPro"/>
</dbReference>
<organism evidence="17 18">
    <name type="scientific">Geodia barretti</name>
    <name type="common">Barrett's horny sponge</name>
    <dbReference type="NCBI Taxonomy" id="519541"/>
    <lineage>
        <taxon>Eukaryota</taxon>
        <taxon>Metazoa</taxon>
        <taxon>Porifera</taxon>
        <taxon>Demospongiae</taxon>
        <taxon>Heteroscleromorpha</taxon>
        <taxon>Tetractinellida</taxon>
        <taxon>Astrophorina</taxon>
        <taxon>Geodiidae</taxon>
        <taxon>Geodia</taxon>
    </lineage>
</organism>
<keyword evidence="4 13" id="KW-0472">Membrane</keyword>
<keyword evidence="10" id="KW-0547">Nucleotide-binding</keyword>
<keyword evidence="7" id="KW-0325">Glycoprotein</keyword>
<dbReference type="SMART" id="SM00408">
    <property type="entry name" value="IGc2"/>
    <property type="match status" value="7"/>
</dbReference>
<evidence type="ECO:0000256" key="2">
    <source>
        <dbReference type="ARBA" id="ARBA00022692"/>
    </source>
</evidence>
<reference evidence="17" key="1">
    <citation type="submission" date="2023-03" db="EMBL/GenBank/DDBJ databases">
        <authorList>
            <person name="Steffen K."/>
            <person name="Cardenas P."/>
        </authorList>
    </citation>
    <scope>NUCLEOTIDE SEQUENCE</scope>
</reference>
<keyword evidence="17" id="KW-0418">Kinase</keyword>
<dbReference type="InterPro" id="IPR003598">
    <property type="entry name" value="Ig_sub2"/>
</dbReference>
<feature type="binding site" evidence="10">
    <location>
        <position position="1023"/>
    </location>
    <ligand>
        <name>ATP</name>
        <dbReference type="ChEBI" id="CHEBI:30616"/>
    </ligand>
</feature>
<comment type="caution">
    <text evidence="17">The sequence shown here is derived from an EMBL/GenBank/DDBJ whole genome shotgun (WGS) entry which is preliminary data.</text>
</comment>
<evidence type="ECO:0000256" key="8">
    <source>
        <dbReference type="ARBA" id="ARBA00023319"/>
    </source>
</evidence>
<evidence type="ECO:0000313" key="18">
    <source>
        <dbReference type="Proteomes" id="UP001174909"/>
    </source>
</evidence>
<evidence type="ECO:0000256" key="7">
    <source>
        <dbReference type="ARBA" id="ARBA00023180"/>
    </source>
</evidence>
<keyword evidence="11" id="KW-0460">Magnesium</keyword>
<evidence type="ECO:0000256" key="4">
    <source>
        <dbReference type="ARBA" id="ARBA00023136"/>
    </source>
</evidence>
<dbReference type="GO" id="GO:0046872">
    <property type="term" value="F:metal ion binding"/>
    <property type="evidence" value="ECO:0007669"/>
    <property type="project" value="UniProtKB-KW"/>
</dbReference>
<evidence type="ECO:0000313" key="17">
    <source>
        <dbReference type="EMBL" id="CAI8012730.1"/>
    </source>
</evidence>
<evidence type="ECO:0000259" key="16">
    <source>
        <dbReference type="PROSITE" id="PS50835"/>
    </source>
</evidence>
<dbReference type="PROSITE" id="PS50835">
    <property type="entry name" value="IG_LIKE"/>
    <property type="match status" value="7"/>
</dbReference>
<evidence type="ECO:0000256" key="12">
    <source>
        <dbReference type="SAM" id="MobiDB-lite"/>
    </source>
</evidence>
<dbReference type="InterPro" id="IPR000719">
    <property type="entry name" value="Prot_kinase_dom"/>
</dbReference>
<dbReference type="InterPro" id="IPR008266">
    <property type="entry name" value="Tyr_kinase_AS"/>
</dbReference>
<feature type="binding site" evidence="11">
    <location>
        <position position="1024"/>
    </location>
    <ligand>
        <name>Mg(2+)</name>
        <dbReference type="ChEBI" id="CHEBI:18420"/>
    </ligand>
</feature>
<dbReference type="Pfam" id="PF07679">
    <property type="entry name" value="I-set"/>
    <property type="match status" value="2"/>
</dbReference>
<dbReference type="PRINTS" id="PR00109">
    <property type="entry name" value="TYRKINASE"/>
</dbReference>
<evidence type="ECO:0000256" key="14">
    <source>
        <dbReference type="SAM" id="SignalP"/>
    </source>
</evidence>
<feature type="compositionally biased region" description="Polar residues" evidence="12">
    <location>
        <begin position="850"/>
        <end position="873"/>
    </location>
</feature>
<dbReference type="AlphaFoldDB" id="A0AA35WFP8"/>
<evidence type="ECO:0000259" key="15">
    <source>
        <dbReference type="PROSITE" id="PS50011"/>
    </source>
</evidence>
<keyword evidence="6" id="KW-0675">Receptor</keyword>
<dbReference type="PIRSF" id="PIRSF000615">
    <property type="entry name" value="TyrPK_CSF1-R"/>
    <property type="match status" value="1"/>
</dbReference>
<feature type="domain" description="Ig-like" evidence="16">
    <location>
        <begin position="9"/>
        <end position="108"/>
    </location>
</feature>
<dbReference type="GO" id="GO:0098632">
    <property type="term" value="F:cell-cell adhesion mediator activity"/>
    <property type="evidence" value="ECO:0007669"/>
    <property type="project" value="TreeGrafter"/>
</dbReference>
<accession>A0AA35WFP8</accession>